<reference evidence="8" key="1">
    <citation type="submission" date="2025-08" db="UniProtKB">
        <authorList>
            <consortium name="RefSeq"/>
        </authorList>
    </citation>
    <scope>IDENTIFICATION</scope>
</reference>
<feature type="transmembrane region" description="Helical" evidence="5">
    <location>
        <begin position="90"/>
        <end position="107"/>
    </location>
</feature>
<dbReference type="Pfam" id="PF00087">
    <property type="entry name" value="Toxin_TOLIP"/>
    <property type="match status" value="1"/>
</dbReference>
<dbReference type="InterPro" id="IPR051110">
    <property type="entry name" value="Ly-6/neurotoxin-like_GPI-ap"/>
</dbReference>
<dbReference type="Gene3D" id="2.10.60.10">
    <property type="entry name" value="CD59"/>
    <property type="match status" value="1"/>
</dbReference>
<keyword evidence="2" id="KW-0964">Secreted</keyword>
<evidence type="ECO:0000256" key="1">
    <source>
        <dbReference type="ARBA" id="ARBA00004613"/>
    </source>
</evidence>
<protein>
    <submittedName>
        <fullName evidence="8">Lymphocyte antigen 6E-like</fullName>
    </submittedName>
</protein>
<evidence type="ECO:0000313" key="7">
    <source>
        <dbReference type="Proteomes" id="UP001652642"/>
    </source>
</evidence>
<sequence length="110" mass="11973">MSLTTYLKALSLHCYACQKANAPSACLFSSECSASERHCVAIYNETSDHKPSISKQCAEKCPEIKETGVKVVCCEDSYCNGKGAVSMKTSYAILIVAMLASFLYILPMEL</sequence>
<gene>
    <name evidence="8" type="primary">LOC110089065</name>
</gene>
<feature type="domain" description="Snake toxin/toxin-like" evidence="6">
    <location>
        <begin position="12"/>
        <end position="80"/>
    </location>
</feature>
<comment type="subcellular location">
    <subcellularLocation>
        <location evidence="1">Secreted</location>
    </subcellularLocation>
</comment>
<evidence type="ECO:0000256" key="5">
    <source>
        <dbReference type="SAM" id="Phobius"/>
    </source>
</evidence>
<organism evidence="7 8">
    <name type="scientific">Pogona vitticeps</name>
    <name type="common">central bearded dragon</name>
    <dbReference type="NCBI Taxonomy" id="103695"/>
    <lineage>
        <taxon>Eukaryota</taxon>
        <taxon>Metazoa</taxon>
        <taxon>Chordata</taxon>
        <taxon>Craniata</taxon>
        <taxon>Vertebrata</taxon>
        <taxon>Euteleostomi</taxon>
        <taxon>Lepidosauria</taxon>
        <taxon>Squamata</taxon>
        <taxon>Bifurcata</taxon>
        <taxon>Unidentata</taxon>
        <taxon>Episquamata</taxon>
        <taxon>Toxicofera</taxon>
        <taxon>Iguania</taxon>
        <taxon>Acrodonta</taxon>
        <taxon>Agamidae</taxon>
        <taxon>Amphibolurinae</taxon>
        <taxon>Pogona</taxon>
    </lineage>
</organism>
<dbReference type="Proteomes" id="UP001652642">
    <property type="component" value="Chromosome 4"/>
</dbReference>
<keyword evidence="4" id="KW-1015">Disulfide bond</keyword>
<evidence type="ECO:0000313" key="8">
    <source>
        <dbReference type="RefSeq" id="XP_072855673.1"/>
    </source>
</evidence>
<dbReference type="InterPro" id="IPR045860">
    <property type="entry name" value="Snake_toxin-like_sf"/>
</dbReference>
<name>A0ABM5GDE1_9SAUR</name>
<keyword evidence="7" id="KW-1185">Reference proteome</keyword>
<evidence type="ECO:0000256" key="2">
    <source>
        <dbReference type="ARBA" id="ARBA00022525"/>
    </source>
</evidence>
<dbReference type="InterPro" id="IPR035076">
    <property type="entry name" value="Toxin/TOLIP"/>
</dbReference>
<keyword evidence="5" id="KW-1133">Transmembrane helix</keyword>
<dbReference type="PANTHER" id="PTHR16983">
    <property type="entry name" value="UPAR/LY6 DOMAIN-CONTAINING PROTEIN"/>
    <property type="match status" value="1"/>
</dbReference>
<keyword evidence="5" id="KW-0812">Transmembrane</keyword>
<keyword evidence="3" id="KW-0732">Signal</keyword>
<dbReference type="GeneID" id="110089065"/>
<evidence type="ECO:0000256" key="4">
    <source>
        <dbReference type="ARBA" id="ARBA00023157"/>
    </source>
</evidence>
<evidence type="ECO:0000259" key="6">
    <source>
        <dbReference type="Pfam" id="PF00087"/>
    </source>
</evidence>
<dbReference type="SUPFAM" id="SSF57302">
    <property type="entry name" value="Snake toxin-like"/>
    <property type="match status" value="1"/>
</dbReference>
<evidence type="ECO:0000256" key="3">
    <source>
        <dbReference type="ARBA" id="ARBA00022729"/>
    </source>
</evidence>
<proteinExistence type="predicted"/>
<dbReference type="RefSeq" id="XP_072855673.1">
    <property type="nucleotide sequence ID" value="XM_072999572.1"/>
</dbReference>
<accession>A0ABM5GDE1</accession>
<keyword evidence="5" id="KW-0472">Membrane</keyword>
<dbReference type="PANTHER" id="PTHR16983:SF13">
    <property type="entry name" value="LYMPHOCYTE ANTIGEN 6E"/>
    <property type="match status" value="1"/>
</dbReference>